<sequence>MNDLSPMSDLIADDLFLDRLAGRVDAGSEPLAGLLGALATQADTPLPSRTGRRRISNKHRYLGAFAVLAVAASGAGVAAAVTLPANGPSQADRARIVKLMDDSARSDAPSALLSRLGLPQTSRSAQAQGLVLVRRADGSIVLVPAAVAAAQRQAVAAGATLVPGAVPGVPGTEQAAGGRPGDPGQPGSGTNGLAQGGNGQAGNGQGGNGQTGTEGTTTDQGDQGATQTGTPPGTNNGKKPAGGTKGGKKPTPSVTPTPTEPPSSTNQLVAPQTTLAPSTTARTSTNTTSKATPTAAPKATPKAKVRGTAPGSTGASGSTSDSVSTDPNGSSAPQDQTAPGSSAGTGGSGSAASDPGKASGNGSGNGSGKGSSSAAGGGSGTGAVGSLVDGVVSDILPGVVPADPADSATPRAAGRTSP</sequence>
<feature type="compositionally biased region" description="Gly residues" evidence="1">
    <location>
        <begin position="178"/>
        <end position="212"/>
    </location>
</feature>
<evidence type="ECO:0000256" key="1">
    <source>
        <dbReference type="SAM" id="MobiDB-lite"/>
    </source>
</evidence>
<feature type="compositionally biased region" description="Gly residues" evidence="1">
    <location>
        <begin position="359"/>
        <end position="383"/>
    </location>
</feature>
<keyword evidence="2" id="KW-0472">Membrane</keyword>
<feature type="transmembrane region" description="Helical" evidence="2">
    <location>
        <begin position="61"/>
        <end position="83"/>
    </location>
</feature>
<proteinExistence type="predicted"/>
<keyword evidence="2" id="KW-1133">Transmembrane helix</keyword>
<reference evidence="4" key="1">
    <citation type="journal article" date="2019" name="Int. J. Syst. Evol. Microbiol.">
        <title>The Global Catalogue of Microorganisms (GCM) 10K type strain sequencing project: providing services to taxonomists for standard genome sequencing and annotation.</title>
        <authorList>
            <consortium name="The Broad Institute Genomics Platform"/>
            <consortium name="The Broad Institute Genome Sequencing Center for Infectious Disease"/>
            <person name="Wu L."/>
            <person name="Ma J."/>
        </authorList>
    </citation>
    <scope>NUCLEOTIDE SEQUENCE [LARGE SCALE GENOMIC DNA]</scope>
    <source>
        <strain evidence="4">JCM 1365</strain>
    </source>
</reference>
<gene>
    <name evidence="3" type="ORF">GCM10009721_25570</name>
</gene>
<keyword evidence="4" id="KW-1185">Reference proteome</keyword>
<feature type="region of interest" description="Disordered" evidence="1">
    <location>
        <begin position="162"/>
        <end position="418"/>
    </location>
</feature>
<evidence type="ECO:0000313" key="4">
    <source>
        <dbReference type="Proteomes" id="UP000623461"/>
    </source>
</evidence>
<evidence type="ECO:0000313" key="3">
    <source>
        <dbReference type="EMBL" id="GGM97472.1"/>
    </source>
</evidence>
<feature type="compositionally biased region" description="Low complexity" evidence="1">
    <location>
        <begin position="213"/>
        <end position="242"/>
    </location>
</feature>
<accession>A0ABQ2I155</accession>
<dbReference type="Proteomes" id="UP000623461">
    <property type="component" value="Unassembled WGS sequence"/>
</dbReference>
<organism evidence="3 4">
    <name type="scientific">Terrabacter tumescens</name>
    <dbReference type="NCBI Taxonomy" id="60443"/>
    <lineage>
        <taxon>Bacteria</taxon>
        <taxon>Bacillati</taxon>
        <taxon>Actinomycetota</taxon>
        <taxon>Actinomycetes</taxon>
        <taxon>Micrococcales</taxon>
        <taxon>Intrasporangiaceae</taxon>
        <taxon>Terrabacter</taxon>
    </lineage>
</organism>
<dbReference type="EMBL" id="BMNZ01000004">
    <property type="protein sequence ID" value="GGM97472.1"/>
    <property type="molecule type" value="Genomic_DNA"/>
</dbReference>
<feature type="compositionally biased region" description="Low complexity" evidence="1">
    <location>
        <begin position="276"/>
        <end position="327"/>
    </location>
</feature>
<keyword evidence="2" id="KW-0812">Transmembrane</keyword>
<protein>
    <submittedName>
        <fullName evidence="3">Uncharacterized protein</fullName>
    </submittedName>
</protein>
<evidence type="ECO:0000256" key="2">
    <source>
        <dbReference type="SAM" id="Phobius"/>
    </source>
</evidence>
<name>A0ABQ2I155_9MICO</name>
<comment type="caution">
    <text evidence="3">The sequence shown here is derived from an EMBL/GenBank/DDBJ whole genome shotgun (WGS) entry which is preliminary data.</text>
</comment>